<organism evidence="5 6">
    <name type="scientific">Novosphingobium silvae</name>
    <dbReference type="NCBI Taxonomy" id="2692619"/>
    <lineage>
        <taxon>Bacteria</taxon>
        <taxon>Pseudomonadati</taxon>
        <taxon>Pseudomonadota</taxon>
        <taxon>Alphaproteobacteria</taxon>
        <taxon>Sphingomonadales</taxon>
        <taxon>Sphingomonadaceae</taxon>
        <taxon>Novosphingobium</taxon>
    </lineage>
</organism>
<dbReference type="InterPro" id="IPR040771">
    <property type="entry name" value="TLP1_add_C"/>
</dbReference>
<feature type="domain" description="Thiolase-like protein type 1 additional C-terminal" evidence="4">
    <location>
        <begin position="411"/>
        <end position="483"/>
    </location>
</feature>
<dbReference type="Pfam" id="PF18313">
    <property type="entry name" value="TLP1_add_C"/>
    <property type="match status" value="1"/>
</dbReference>
<dbReference type="AlphaFoldDB" id="A0A7X4GK93"/>
<dbReference type="EMBL" id="WVTD01000019">
    <property type="protein sequence ID" value="MYL99736.1"/>
    <property type="molecule type" value="Genomic_DNA"/>
</dbReference>
<evidence type="ECO:0000256" key="3">
    <source>
        <dbReference type="ARBA" id="ARBA00023315"/>
    </source>
</evidence>
<dbReference type="SUPFAM" id="SSF53901">
    <property type="entry name" value="Thiolase-like"/>
    <property type="match status" value="1"/>
</dbReference>
<dbReference type="PANTHER" id="PTHR18919">
    <property type="entry name" value="ACETYL-COA C-ACYLTRANSFERASE"/>
    <property type="match status" value="1"/>
</dbReference>
<name>A0A7X4GK93_9SPHN</name>
<sequence length="495" mass="54083">MTEEIVIVGIGEIKDRPADPSLGLDPLDLMAAAARKAEADSGASLLPDIDAIEVIHQITWRYEDTARRLCERLKLRPRRAAYHPGGGESPLRVLHDAALRIARGESRTALVCGAEARSTLQKARKAGVELPWPEKARIMEHPWRVEEMLCPMARAHGVAQPTFIYPLFENAASHSFGLTPAEAQSESAKLWSQYSAIAASNPYAWLQRSVSPEEISTVTAMNPLVAWPYPRLMVANPTVNLGAAVVVMAKSAAIAAGIAPAKMIHIMGGAASKEPEDYLKRDCYHASPSQQVVLEAAQSLNGKPFNHLELYSCFPCVPKMARRSLGLDENTAFTVTGGLTFFGGPFNDYMLHATCAMVRRLREATGTGLLYGQGDFVTKHHALVLGSQPAFIPALWQEYRMDEKADAARGAVPRLINLYKGRATIETFTVIYGRESKVDRGIVILRTPEGHRTMARVPASDARTIARLTDLLRSPIGETGVVTTADDGLLEWRLS</sequence>
<reference evidence="5 6" key="1">
    <citation type="submission" date="2019-12" db="EMBL/GenBank/DDBJ databases">
        <authorList>
            <person name="Feng G."/>
            <person name="Zhu H."/>
        </authorList>
    </citation>
    <scope>NUCLEOTIDE SEQUENCE [LARGE SCALE GENOMIC DNA]</scope>
    <source>
        <strain evidence="5 6">FGD1</strain>
    </source>
</reference>
<evidence type="ECO:0000256" key="2">
    <source>
        <dbReference type="ARBA" id="ARBA00022679"/>
    </source>
</evidence>
<dbReference type="RefSeq" id="WP_160987165.1">
    <property type="nucleotide sequence ID" value="NZ_WVTD01000019.1"/>
</dbReference>
<dbReference type="GO" id="GO:0016746">
    <property type="term" value="F:acyltransferase activity"/>
    <property type="evidence" value="ECO:0007669"/>
    <property type="project" value="UniProtKB-KW"/>
</dbReference>
<protein>
    <submittedName>
        <fullName evidence="5">Acetyl-CoA acetyltransferase</fullName>
    </submittedName>
</protein>
<comment type="caution">
    <text evidence="5">The sequence shown here is derived from an EMBL/GenBank/DDBJ whole genome shotgun (WGS) entry which is preliminary data.</text>
</comment>
<evidence type="ECO:0000259" key="4">
    <source>
        <dbReference type="Pfam" id="PF18313"/>
    </source>
</evidence>
<keyword evidence="2 5" id="KW-0808">Transferase</keyword>
<accession>A0A7X4GK93</accession>
<dbReference type="InterPro" id="IPR016039">
    <property type="entry name" value="Thiolase-like"/>
</dbReference>
<dbReference type="PANTHER" id="PTHR18919:SF139">
    <property type="entry name" value="THIOLASE-LIKE PROTEIN TYPE 1 ADDITIONAL C-TERMINAL DOMAIN-CONTAINING PROTEIN"/>
    <property type="match status" value="1"/>
</dbReference>
<dbReference type="Gene3D" id="2.40.50.840">
    <property type="match status" value="1"/>
</dbReference>
<dbReference type="Proteomes" id="UP000465810">
    <property type="component" value="Unassembled WGS sequence"/>
</dbReference>
<keyword evidence="3" id="KW-0012">Acyltransferase</keyword>
<evidence type="ECO:0000313" key="5">
    <source>
        <dbReference type="EMBL" id="MYL99736.1"/>
    </source>
</evidence>
<gene>
    <name evidence="5" type="ORF">GR702_18415</name>
</gene>
<evidence type="ECO:0000313" key="6">
    <source>
        <dbReference type="Proteomes" id="UP000465810"/>
    </source>
</evidence>
<comment type="similarity">
    <text evidence="1">Belongs to the thiolase-like superfamily. Thiolase family.</text>
</comment>
<proteinExistence type="inferred from homology"/>
<evidence type="ECO:0000256" key="1">
    <source>
        <dbReference type="ARBA" id="ARBA00010982"/>
    </source>
</evidence>
<keyword evidence="6" id="KW-1185">Reference proteome</keyword>
<dbReference type="Gene3D" id="3.40.47.10">
    <property type="match status" value="1"/>
</dbReference>